<evidence type="ECO:0000256" key="8">
    <source>
        <dbReference type="SAM" id="Phobius"/>
    </source>
</evidence>
<protein>
    <submittedName>
        <fullName evidence="11">Lipoprotein-releasing system transmembrane subunit LolC</fullName>
    </submittedName>
</protein>
<dbReference type="InterPro" id="IPR011925">
    <property type="entry name" value="LolCE_TM"/>
</dbReference>
<dbReference type="InterPro" id="IPR025857">
    <property type="entry name" value="MacB_PCD"/>
</dbReference>
<comment type="caution">
    <text evidence="11">The sequence shown here is derived from an EMBL/GenBank/DDBJ whole genome shotgun (WGS) entry which is preliminary data.</text>
</comment>
<dbReference type="Pfam" id="PF02687">
    <property type="entry name" value="FtsX"/>
    <property type="match status" value="1"/>
</dbReference>
<keyword evidence="11" id="KW-0449">Lipoprotein</keyword>
<comment type="subcellular location">
    <subcellularLocation>
        <location evidence="1">Cell membrane</location>
        <topology evidence="1">Multi-pass membrane protein</topology>
    </subcellularLocation>
</comment>
<evidence type="ECO:0000256" key="4">
    <source>
        <dbReference type="ARBA" id="ARBA00022475"/>
    </source>
</evidence>
<keyword evidence="7 8" id="KW-0472">Membrane</keyword>
<evidence type="ECO:0000256" key="5">
    <source>
        <dbReference type="ARBA" id="ARBA00022692"/>
    </source>
</evidence>
<sequence>MVIIMFHPLPVFIGLRYLRGRSGDRFSRFVSYMSTAGITIGVLSLVTVLSVMNGFEAQLKGRILGVLPQAVISHDSGRVDLNDKPDALLNSFATSQPAVPIVRSEAVVQSHQGLSAAMMIGIEPETDDPIRYRLVSGSLDNLQAGKYQVLLGHTLARELDVSVGDKVRLMVTSASQYTPLGRIPSQRMFTVAGLYSTGSDVDGQLVVTHLKDAAKLMRYKADEASGWRLFFNDPFVVSSLSEQPLPDGWLWSDWRDQRGELFQAVKMEKNMMGLMLGLIIGVAAFNIISALIMVVMEKQSEVAILKTQGMTDRQVLAIFMVQGASSGALGAIVGGILGVLLANNLNSLLEVMGVALFSFGGQLPIVVNPSQIIVVVICAVLLSLAATLFPSFRASSVKPAEALRYE</sequence>
<dbReference type="EMBL" id="NWTN01000004">
    <property type="protein sequence ID" value="PRQ67960.1"/>
    <property type="molecule type" value="Genomic_DNA"/>
</dbReference>
<reference evidence="11 12" key="2">
    <citation type="submission" date="2018-03" db="EMBL/GenBank/DDBJ databases">
        <title>Genetic Diversity and Phenotypic Plasticity of AHL Mediated Quorum Sensing in Environmental Strains of Vibrio mediterranei.</title>
        <authorList>
            <person name="Lantoine F."/>
            <person name="Vouve F."/>
        </authorList>
    </citation>
    <scope>NUCLEOTIDE SEQUENCE [LARGE SCALE GENOMIC DNA]</scope>
    <source>
        <strain evidence="11 12">17LN0615E</strain>
    </source>
</reference>
<evidence type="ECO:0000256" key="1">
    <source>
        <dbReference type="ARBA" id="ARBA00004651"/>
    </source>
</evidence>
<evidence type="ECO:0000313" key="12">
    <source>
        <dbReference type="Proteomes" id="UP000238163"/>
    </source>
</evidence>
<evidence type="ECO:0000256" key="6">
    <source>
        <dbReference type="ARBA" id="ARBA00022989"/>
    </source>
</evidence>
<dbReference type="NCBIfam" id="NF008076">
    <property type="entry name" value="PRK10814.1"/>
    <property type="match status" value="1"/>
</dbReference>
<dbReference type="PANTHER" id="PTHR30489:SF8">
    <property type="entry name" value="LIPOPROTEIN-RELEASING SYSTEM TRANSMEMBRANE PROTEIN LOLC"/>
    <property type="match status" value="1"/>
</dbReference>
<evidence type="ECO:0000259" key="10">
    <source>
        <dbReference type="Pfam" id="PF12704"/>
    </source>
</evidence>
<dbReference type="PANTHER" id="PTHR30489">
    <property type="entry name" value="LIPOPROTEIN-RELEASING SYSTEM TRANSMEMBRANE PROTEIN LOLE"/>
    <property type="match status" value="1"/>
</dbReference>
<evidence type="ECO:0000256" key="2">
    <source>
        <dbReference type="ARBA" id="ARBA00005236"/>
    </source>
</evidence>
<dbReference type="InterPro" id="IPR003838">
    <property type="entry name" value="ABC3_permease_C"/>
</dbReference>
<feature type="transmembrane region" description="Helical" evidence="8">
    <location>
        <begin position="29"/>
        <end position="52"/>
    </location>
</feature>
<keyword evidence="6 8" id="KW-1133">Transmembrane helix</keyword>
<dbReference type="Pfam" id="PF12704">
    <property type="entry name" value="MacB_PCD"/>
    <property type="match status" value="1"/>
</dbReference>
<keyword evidence="4" id="KW-1003">Cell membrane</keyword>
<dbReference type="InterPro" id="IPR051447">
    <property type="entry name" value="Lipoprotein-release_system"/>
</dbReference>
<feature type="transmembrane region" description="Helical" evidence="8">
    <location>
        <begin position="348"/>
        <end position="366"/>
    </location>
</feature>
<feature type="transmembrane region" description="Helical" evidence="8">
    <location>
        <begin position="372"/>
        <end position="389"/>
    </location>
</feature>
<evidence type="ECO:0000259" key="9">
    <source>
        <dbReference type="Pfam" id="PF02687"/>
    </source>
</evidence>
<feature type="transmembrane region" description="Helical" evidence="8">
    <location>
        <begin position="316"/>
        <end position="341"/>
    </location>
</feature>
<comment type="similarity">
    <text evidence="2">Belongs to the ABC-4 integral membrane protein family. LolC/E subfamily.</text>
</comment>
<keyword evidence="12" id="KW-1185">Reference proteome</keyword>
<organism evidence="11 12">
    <name type="scientific">Vibrio mediterranei</name>
    <dbReference type="NCBI Taxonomy" id="689"/>
    <lineage>
        <taxon>Bacteria</taxon>
        <taxon>Pseudomonadati</taxon>
        <taxon>Pseudomonadota</taxon>
        <taxon>Gammaproteobacteria</taxon>
        <taxon>Vibrionales</taxon>
        <taxon>Vibrionaceae</taxon>
        <taxon>Vibrio</taxon>
    </lineage>
</organism>
<reference evidence="11 12" key="1">
    <citation type="submission" date="2017-09" db="EMBL/GenBank/DDBJ databases">
        <authorList>
            <person name="Girard L."/>
            <person name="Lami R."/>
            <person name="Suzuki M."/>
            <person name="Baudart J."/>
        </authorList>
    </citation>
    <scope>NUCLEOTIDE SEQUENCE [LARGE SCALE GENOMIC DNA]</scope>
    <source>
        <strain evidence="11 12">17LN0615E</strain>
    </source>
</reference>
<dbReference type="NCBIfam" id="TIGR02212">
    <property type="entry name" value="lolCE"/>
    <property type="match status" value="1"/>
</dbReference>
<keyword evidence="3" id="KW-0813">Transport</keyword>
<feature type="domain" description="MacB-like periplasmic core" evidence="10">
    <location>
        <begin position="33"/>
        <end position="215"/>
    </location>
</feature>
<proteinExistence type="inferred from homology"/>
<keyword evidence="5 8" id="KW-0812">Transmembrane</keyword>
<accession>A0ABX5DE24</accession>
<feature type="domain" description="ABC3 transporter permease C-terminal" evidence="9">
    <location>
        <begin position="274"/>
        <end position="398"/>
    </location>
</feature>
<evidence type="ECO:0000313" key="11">
    <source>
        <dbReference type="EMBL" id="PRQ67960.1"/>
    </source>
</evidence>
<evidence type="ECO:0000256" key="3">
    <source>
        <dbReference type="ARBA" id="ARBA00022448"/>
    </source>
</evidence>
<feature type="transmembrane region" description="Helical" evidence="8">
    <location>
        <begin position="274"/>
        <end position="296"/>
    </location>
</feature>
<name>A0ABX5DE24_9VIBR</name>
<gene>
    <name evidence="11" type="ORF">COR51_09975</name>
</gene>
<evidence type="ECO:0000256" key="7">
    <source>
        <dbReference type="ARBA" id="ARBA00023136"/>
    </source>
</evidence>
<dbReference type="Proteomes" id="UP000238163">
    <property type="component" value="Unassembled WGS sequence"/>
</dbReference>